<sequence>MMSRRRYPETSDSGDFQANNTGKLKDALIHVFGDGSELDYGACAYLRLADEHDCVSYFLVLGKARLAPIKQMSIDAKDTDGLQKWFNCPAFLRRDPSS</sequence>
<protein>
    <submittedName>
        <fullName evidence="2">Uncharacterized protein</fullName>
    </submittedName>
</protein>
<feature type="compositionally biased region" description="Polar residues" evidence="1">
    <location>
        <begin position="10"/>
        <end position="20"/>
    </location>
</feature>
<proteinExistence type="predicted"/>
<keyword evidence="3" id="KW-1185">Reference proteome</keyword>
<name>A0A9D4R7B3_DREPO</name>
<comment type="caution">
    <text evidence="2">The sequence shown here is derived from an EMBL/GenBank/DDBJ whole genome shotgun (WGS) entry which is preliminary data.</text>
</comment>
<dbReference type="InterPro" id="IPR008042">
    <property type="entry name" value="Retrotrans_Pao"/>
</dbReference>
<evidence type="ECO:0000313" key="2">
    <source>
        <dbReference type="EMBL" id="KAH3856487.1"/>
    </source>
</evidence>
<reference evidence="2" key="2">
    <citation type="submission" date="2020-11" db="EMBL/GenBank/DDBJ databases">
        <authorList>
            <person name="McCartney M.A."/>
            <person name="Auch B."/>
            <person name="Kono T."/>
            <person name="Mallez S."/>
            <person name="Becker A."/>
            <person name="Gohl D.M."/>
            <person name="Silverstein K.A.T."/>
            <person name="Koren S."/>
            <person name="Bechman K.B."/>
            <person name="Herman A."/>
            <person name="Abrahante J.E."/>
            <person name="Garbe J."/>
        </authorList>
    </citation>
    <scope>NUCLEOTIDE SEQUENCE</scope>
    <source>
        <strain evidence="2">Duluth1</strain>
        <tissue evidence="2">Whole animal</tissue>
    </source>
</reference>
<gene>
    <name evidence="2" type="ORF">DPMN_099077</name>
</gene>
<organism evidence="2 3">
    <name type="scientific">Dreissena polymorpha</name>
    <name type="common">Zebra mussel</name>
    <name type="synonym">Mytilus polymorpha</name>
    <dbReference type="NCBI Taxonomy" id="45954"/>
    <lineage>
        <taxon>Eukaryota</taxon>
        <taxon>Metazoa</taxon>
        <taxon>Spiralia</taxon>
        <taxon>Lophotrochozoa</taxon>
        <taxon>Mollusca</taxon>
        <taxon>Bivalvia</taxon>
        <taxon>Autobranchia</taxon>
        <taxon>Heteroconchia</taxon>
        <taxon>Euheterodonta</taxon>
        <taxon>Imparidentia</taxon>
        <taxon>Neoheterodontei</taxon>
        <taxon>Myida</taxon>
        <taxon>Dreissenoidea</taxon>
        <taxon>Dreissenidae</taxon>
        <taxon>Dreissena</taxon>
    </lineage>
</organism>
<feature type="region of interest" description="Disordered" evidence="1">
    <location>
        <begin position="1"/>
        <end position="20"/>
    </location>
</feature>
<reference evidence="2" key="1">
    <citation type="journal article" date="2019" name="bioRxiv">
        <title>The Genome of the Zebra Mussel, Dreissena polymorpha: A Resource for Invasive Species Research.</title>
        <authorList>
            <person name="McCartney M.A."/>
            <person name="Auch B."/>
            <person name="Kono T."/>
            <person name="Mallez S."/>
            <person name="Zhang Y."/>
            <person name="Obille A."/>
            <person name="Becker A."/>
            <person name="Abrahante J.E."/>
            <person name="Garbe J."/>
            <person name="Badalamenti J.P."/>
            <person name="Herman A."/>
            <person name="Mangelson H."/>
            <person name="Liachko I."/>
            <person name="Sullivan S."/>
            <person name="Sone E.D."/>
            <person name="Koren S."/>
            <person name="Silverstein K.A.T."/>
            <person name="Beckman K.B."/>
            <person name="Gohl D.M."/>
        </authorList>
    </citation>
    <scope>NUCLEOTIDE SEQUENCE</scope>
    <source>
        <strain evidence="2">Duluth1</strain>
        <tissue evidence="2">Whole animal</tissue>
    </source>
</reference>
<dbReference type="Proteomes" id="UP000828390">
    <property type="component" value="Unassembled WGS sequence"/>
</dbReference>
<dbReference type="Pfam" id="PF05380">
    <property type="entry name" value="Peptidase_A17"/>
    <property type="match status" value="1"/>
</dbReference>
<evidence type="ECO:0000256" key="1">
    <source>
        <dbReference type="SAM" id="MobiDB-lite"/>
    </source>
</evidence>
<evidence type="ECO:0000313" key="3">
    <source>
        <dbReference type="Proteomes" id="UP000828390"/>
    </source>
</evidence>
<dbReference type="AlphaFoldDB" id="A0A9D4R7B3"/>
<dbReference type="EMBL" id="JAIWYP010000003">
    <property type="protein sequence ID" value="KAH3856487.1"/>
    <property type="molecule type" value="Genomic_DNA"/>
</dbReference>
<accession>A0A9D4R7B3</accession>